<dbReference type="STRING" id="441119.SAMN04488047_108136"/>
<evidence type="ECO:0000256" key="2">
    <source>
        <dbReference type="ARBA" id="ARBA00008681"/>
    </source>
</evidence>
<accession>A0A1I5REF2</accession>
<name>A0A1I5REF2_9RHOB</name>
<dbReference type="OrthoDB" id="7876153at2"/>
<dbReference type="Pfam" id="PF05433">
    <property type="entry name" value="Rick_17kDa_Anti"/>
    <property type="match status" value="1"/>
</dbReference>
<organism evidence="6 7">
    <name type="scientific">Tranquillimonas alkanivorans</name>
    <dbReference type="NCBI Taxonomy" id="441119"/>
    <lineage>
        <taxon>Bacteria</taxon>
        <taxon>Pseudomonadati</taxon>
        <taxon>Pseudomonadota</taxon>
        <taxon>Alphaproteobacteria</taxon>
        <taxon>Rhodobacterales</taxon>
        <taxon>Roseobacteraceae</taxon>
        <taxon>Tranquillimonas</taxon>
    </lineage>
</organism>
<evidence type="ECO:0000259" key="5">
    <source>
        <dbReference type="Pfam" id="PF05433"/>
    </source>
</evidence>
<proteinExistence type="inferred from homology"/>
<dbReference type="EMBL" id="FOXA01000008">
    <property type="protein sequence ID" value="SFP56902.1"/>
    <property type="molecule type" value="Genomic_DNA"/>
</dbReference>
<feature type="domain" description="Glycine zipper 2TM" evidence="5">
    <location>
        <begin position="31"/>
        <end position="70"/>
    </location>
</feature>
<dbReference type="InterPro" id="IPR008816">
    <property type="entry name" value="Gly_zipper_2TM_dom"/>
</dbReference>
<protein>
    <recommendedName>
        <fullName evidence="3">17 kDa surface antigen</fullName>
    </recommendedName>
</protein>
<dbReference type="PROSITE" id="PS51257">
    <property type="entry name" value="PROKAR_LIPOPROTEIN"/>
    <property type="match status" value="1"/>
</dbReference>
<gene>
    <name evidence="6" type="ORF">SAMN04488047_108136</name>
</gene>
<dbReference type="GO" id="GO:0009279">
    <property type="term" value="C:cell outer membrane"/>
    <property type="evidence" value="ECO:0007669"/>
    <property type="project" value="UniProtKB-SubCell"/>
</dbReference>
<evidence type="ECO:0000313" key="7">
    <source>
        <dbReference type="Proteomes" id="UP000199356"/>
    </source>
</evidence>
<dbReference type="AlphaFoldDB" id="A0A1I5REF2"/>
<sequence length="94" mass="9707">MRAKIFGLVSAAALTLAGCENLTDDQQMFVGGLGGATAGLITAEVLDADDDWRLIAALAGATAGTLVARNNDTGMCAYARGDGTYYRAACPRNY</sequence>
<reference evidence="6 7" key="1">
    <citation type="submission" date="2016-10" db="EMBL/GenBank/DDBJ databases">
        <authorList>
            <person name="de Groot N.N."/>
        </authorList>
    </citation>
    <scope>NUCLEOTIDE SEQUENCE [LARGE SCALE GENOMIC DNA]</scope>
    <source>
        <strain evidence="6 7">DSM 19547</strain>
    </source>
</reference>
<evidence type="ECO:0000256" key="3">
    <source>
        <dbReference type="ARBA" id="ARBA00015281"/>
    </source>
</evidence>
<keyword evidence="7" id="KW-1185">Reference proteome</keyword>
<comment type="similarity">
    <text evidence="2">Belongs to the rickettsiale 17 kDa surface antigen family.</text>
</comment>
<dbReference type="Proteomes" id="UP000199356">
    <property type="component" value="Unassembled WGS sequence"/>
</dbReference>
<evidence type="ECO:0000313" key="6">
    <source>
        <dbReference type="EMBL" id="SFP56902.1"/>
    </source>
</evidence>
<evidence type="ECO:0000256" key="4">
    <source>
        <dbReference type="ARBA" id="ARBA00023288"/>
    </source>
</evidence>
<comment type="subcellular location">
    <subcellularLocation>
        <location evidence="1">Cell outer membrane</location>
        <topology evidence="1">Lipid-anchor</topology>
    </subcellularLocation>
</comment>
<evidence type="ECO:0000256" key="1">
    <source>
        <dbReference type="ARBA" id="ARBA00004459"/>
    </source>
</evidence>
<keyword evidence="4" id="KW-0449">Lipoprotein</keyword>
<dbReference type="RefSeq" id="WP_093421977.1">
    <property type="nucleotide sequence ID" value="NZ_FOXA01000008.1"/>
</dbReference>